<dbReference type="PROSITE" id="PS50176">
    <property type="entry name" value="ARM_REPEAT"/>
    <property type="match status" value="3"/>
</dbReference>
<organism evidence="11 12">
    <name type="scientific">Erythroxylum novogranatense</name>
    <dbReference type="NCBI Taxonomy" id="1862640"/>
    <lineage>
        <taxon>Eukaryota</taxon>
        <taxon>Viridiplantae</taxon>
        <taxon>Streptophyta</taxon>
        <taxon>Embryophyta</taxon>
        <taxon>Tracheophyta</taxon>
        <taxon>Spermatophyta</taxon>
        <taxon>Magnoliopsida</taxon>
        <taxon>eudicotyledons</taxon>
        <taxon>Gunneridae</taxon>
        <taxon>Pentapetalae</taxon>
        <taxon>rosids</taxon>
        <taxon>fabids</taxon>
        <taxon>Malpighiales</taxon>
        <taxon>Erythroxylaceae</taxon>
        <taxon>Erythroxylum</taxon>
    </lineage>
</organism>
<dbReference type="EC" id="2.3.2.27" evidence="4"/>
<dbReference type="InterPro" id="IPR057314">
    <property type="entry name" value="PUB2-4-like_N"/>
</dbReference>
<evidence type="ECO:0000256" key="5">
    <source>
        <dbReference type="ARBA" id="ARBA00022679"/>
    </source>
</evidence>
<dbReference type="Pfam" id="PF25240">
    <property type="entry name" value="PUB2_N"/>
    <property type="match status" value="1"/>
</dbReference>
<dbReference type="SMART" id="SM00185">
    <property type="entry name" value="ARM"/>
    <property type="match status" value="6"/>
</dbReference>
<keyword evidence="7" id="KW-0833">Ubl conjugation pathway</keyword>
<dbReference type="InterPro" id="IPR058678">
    <property type="entry name" value="ARM_PUB"/>
</dbReference>
<dbReference type="InterPro" id="IPR003613">
    <property type="entry name" value="Ubox_domain"/>
</dbReference>
<keyword evidence="5" id="KW-0808">Transferase</keyword>
<keyword evidence="6" id="KW-0677">Repeat</keyword>
<dbReference type="Gene3D" id="3.30.40.10">
    <property type="entry name" value="Zinc/RING finger domain, C3HC4 (zinc finger)"/>
    <property type="match status" value="1"/>
</dbReference>
<dbReference type="SUPFAM" id="SSF48371">
    <property type="entry name" value="ARM repeat"/>
    <property type="match status" value="1"/>
</dbReference>
<protein>
    <recommendedName>
        <fullName evidence="4">RING-type E3 ubiquitin transferase</fullName>
        <ecNumber evidence="4">2.3.2.27</ecNumber>
    </recommendedName>
</protein>
<evidence type="ECO:0000256" key="8">
    <source>
        <dbReference type="PROSITE-ProRule" id="PRU00259"/>
    </source>
</evidence>
<dbReference type="InterPro" id="IPR011989">
    <property type="entry name" value="ARM-like"/>
</dbReference>
<evidence type="ECO:0000256" key="3">
    <source>
        <dbReference type="ARBA" id="ARBA00004906"/>
    </source>
</evidence>
<dbReference type="FunFam" id="1.25.10.10:FF:000082">
    <property type="entry name" value="RING-type E3 ubiquitin transferase"/>
    <property type="match status" value="1"/>
</dbReference>
<evidence type="ECO:0000256" key="4">
    <source>
        <dbReference type="ARBA" id="ARBA00012483"/>
    </source>
</evidence>
<comment type="pathway">
    <text evidence="3">Protein modification; protein ubiquitination.</text>
</comment>
<accession>A0AAV8SAA8</accession>
<dbReference type="AlphaFoldDB" id="A0AAV8SAA8"/>
<feature type="domain" description="U-box" evidence="10">
    <location>
        <begin position="234"/>
        <end position="308"/>
    </location>
</feature>
<proteinExistence type="predicted"/>
<dbReference type="EMBL" id="JAIWQS010000012">
    <property type="protein sequence ID" value="KAJ8749098.1"/>
    <property type="molecule type" value="Genomic_DNA"/>
</dbReference>
<evidence type="ECO:0000256" key="7">
    <source>
        <dbReference type="ARBA" id="ARBA00022786"/>
    </source>
</evidence>
<dbReference type="InterPro" id="IPR045210">
    <property type="entry name" value="RING-Ubox_PUB"/>
</dbReference>
<comment type="catalytic activity">
    <reaction evidence="1">
        <text>S-ubiquitinyl-[E2 ubiquitin-conjugating enzyme]-L-cysteine + [acceptor protein]-L-lysine = [E2 ubiquitin-conjugating enzyme]-L-cysteine + N(6)-ubiquitinyl-[acceptor protein]-L-lysine.</text>
        <dbReference type="EC" id="2.3.2.27"/>
    </reaction>
</comment>
<evidence type="ECO:0000313" key="12">
    <source>
        <dbReference type="Proteomes" id="UP001159364"/>
    </source>
</evidence>
<dbReference type="SUPFAM" id="SSF57850">
    <property type="entry name" value="RING/U-box"/>
    <property type="match status" value="1"/>
</dbReference>
<dbReference type="InterPro" id="IPR013083">
    <property type="entry name" value="Znf_RING/FYVE/PHD"/>
</dbReference>
<feature type="compositionally biased region" description="Basic and acidic residues" evidence="9">
    <location>
        <begin position="373"/>
        <end position="385"/>
    </location>
</feature>
<dbReference type="PROSITE" id="PS51698">
    <property type="entry name" value="U_BOX"/>
    <property type="match status" value="1"/>
</dbReference>
<dbReference type="InterPro" id="IPR000225">
    <property type="entry name" value="Armadillo"/>
</dbReference>
<dbReference type="PANTHER" id="PTHR23315">
    <property type="entry name" value="U BOX DOMAIN-CONTAINING"/>
    <property type="match status" value="1"/>
</dbReference>
<feature type="repeat" description="ARM" evidence="8">
    <location>
        <begin position="644"/>
        <end position="685"/>
    </location>
</feature>
<dbReference type="GO" id="GO:0016567">
    <property type="term" value="P:protein ubiquitination"/>
    <property type="evidence" value="ECO:0007669"/>
    <property type="project" value="InterPro"/>
</dbReference>
<gene>
    <name evidence="11" type="ORF">K2173_013705</name>
</gene>
<dbReference type="InterPro" id="IPR016024">
    <property type="entry name" value="ARM-type_fold"/>
</dbReference>
<sequence>MDTSTRCLINSICRFIHLVSCQSRKPMAVQKYYMSMVLVLKHLKPLLDEVADHNESSKEVLWEECENFDATVNEAREFLENWCPRMSKISSVRRCEALFMKMKSSSLELCHILARFLRPSTSTSSSTAVEQCMEEISCIQQEKVTEHIEEAVRSQRDDIVPCTDHLRTIIESLSLTSNQELLRESIAVEKERTKIQVNKGKRDLDQIDQIVDLVSHIRNCLLKEEHFEPRTGVVIPSYFRCPLSLELMLDPVIVASGQTFDRAAIQTWLDNGLTICPKTRQTLSHTNLISNYTVKAMIANWCDENKIRIPSKSQCNSFSNQSDHDFIASDSYHGSFHSSNLTSRSSLEVRNGFEKQKSNVSSKLSEGESNGFEIREAGDLDRPSHELSYTHSRSESTSSATSSIEYLPPASNEVLEISAKLEYLNGLPEDIASACPAVPPLNKEAKVSPWLSGKQMTEANVACSLPSADLGSDDKTTNSHVQKLIEDLKSQSNDAHTRAAAELRLLAKHKMENRVIIGHGGAIKPLVSLLYSEVKLTQEHAVTALLNLSINEEIKAMIAEAGAIEPLVHVLKSGNDGAKENSAATLFSLSVLEEYKVKIGRSGAVKALVDLLGSGTLRGKKDAATALFNLSIFHENRARIVQAGAVKHLVQLLEPVSQMVDKAVALLANLSTIGEGCLAIARAGGIPLLVEVVESGSQRGKENAASILLQMCLNSPKFCTLVLQEGAVPPLVALSQSGSPRAKEKAQQLLSHFRNQREGSRGKRKP</sequence>
<evidence type="ECO:0000256" key="1">
    <source>
        <dbReference type="ARBA" id="ARBA00000900"/>
    </source>
</evidence>
<feature type="repeat" description="ARM" evidence="8">
    <location>
        <begin position="603"/>
        <end position="645"/>
    </location>
</feature>
<reference evidence="11 12" key="1">
    <citation type="submission" date="2021-09" db="EMBL/GenBank/DDBJ databases">
        <title>Genomic insights and catalytic innovation underlie evolution of tropane alkaloids biosynthesis.</title>
        <authorList>
            <person name="Wang Y.-J."/>
            <person name="Tian T."/>
            <person name="Huang J.-P."/>
            <person name="Huang S.-X."/>
        </authorList>
    </citation>
    <scope>NUCLEOTIDE SEQUENCE [LARGE SCALE GENOMIC DNA]</scope>
    <source>
        <strain evidence="11">KIB-2018</strain>
        <tissue evidence="11">Leaf</tissue>
    </source>
</reference>
<evidence type="ECO:0000256" key="9">
    <source>
        <dbReference type="SAM" id="MobiDB-lite"/>
    </source>
</evidence>
<dbReference type="CDD" id="cd16664">
    <property type="entry name" value="RING-Ubox_PUB"/>
    <property type="match status" value="1"/>
</dbReference>
<feature type="repeat" description="ARM" evidence="8">
    <location>
        <begin position="521"/>
        <end position="563"/>
    </location>
</feature>
<name>A0AAV8SAA8_9ROSI</name>
<comment type="function">
    <text evidence="2">Functions as an E3 ubiquitin ligase.</text>
</comment>
<feature type="region of interest" description="Disordered" evidence="9">
    <location>
        <begin position="745"/>
        <end position="766"/>
    </location>
</feature>
<evidence type="ECO:0000259" key="10">
    <source>
        <dbReference type="PROSITE" id="PS51698"/>
    </source>
</evidence>
<dbReference type="Pfam" id="PF25598">
    <property type="entry name" value="ARM_PUB"/>
    <property type="match status" value="1"/>
</dbReference>
<evidence type="ECO:0000313" key="11">
    <source>
        <dbReference type="EMBL" id="KAJ8749098.1"/>
    </source>
</evidence>
<evidence type="ECO:0000256" key="2">
    <source>
        <dbReference type="ARBA" id="ARBA00003861"/>
    </source>
</evidence>
<feature type="region of interest" description="Disordered" evidence="9">
    <location>
        <begin position="356"/>
        <end position="404"/>
    </location>
</feature>
<keyword evidence="12" id="KW-1185">Reference proteome</keyword>
<dbReference type="SMART" id="SM00504">
    <property type="entry name" value="Ubox"/>
    <property type="match status" value="1"/>
</dbReference>
<dbReference type="PANTHER" id="PTHR23315:SF278">
    <property type="entry name" value="U-BOX DOMAIN-CONTAINING PROTEIN 3"/>
    <property type="match status" value="1"/>
</dbReference>
<feature type="compositionally biased region" description="Low complexity" evidence="9">
    <location>
        <begin position="389"/>
        <end position="403"/>
    </location>
</feature>
<dbReference type="Gene3D" id="1.25.10.10">
    <property type="entry name" value="Leucine-rich Repeat Variant"/>
    <property type="match status" value="3"/>
</dbReference>
<feature type="compositionally biased region" description="Polar residues" evidence="9">
    <location>
        <begin position="358"/>
        <end position="368"/>
    </location>
</feature>
<dbReference type="Pfam" id="PF04564">
    <property type="entry name" value="U-box"/>
    <property type="match status" value="1"/>
</dbReference>
<comment type="caution">
    <text evidence="11">The sequence shown here is derived from an EMBL/GenBank/DDBJ whole genome shotgun (WGS) entry which is preliminary data.</text>
</comment>
<dbReference type="GO" id="GO:0061630">
    <property type="term" value="F:ubiquitin protein ligase activity"/>
    <property type="evidence" value="ECO:0007669"/>
    <property type="project" value="UniProtKB-EC"/>
</dbReference>
<evidence type="ECO:0000256" key="6">
    <source>
        <dbReference type="ARBA" id="ARBA00022737"/>
    </source>
</evidence>
<feature type="compositionally biased region" description="Basic and acidic residues" evidence="9">
    <location>
        <begin position="755"/>
        <end position="766"/>
    </location>
</feature>
<dbReference type="Proteomes" id="UP001159364">
    <property type="component" value="Linkage Group LG12"/>
</dbReference>